<evidence type="ECO:0000256" key="8">
    <source>
        <dbReference type="ARBA" id="ARBA00023027"/>
    </source>
</evidence>
<evidence type="ECO:0000259" key="11">
    <source>
        <dbReference type="PROSITE" id="PS51462"/>
    </source>
</evidence>
<dbReference type="InterPro" id="IPR015375">
    <property type="entry name" value="NADH_PPase-like_N"/>
</dbReference>
<dbReference type="NCBIfam" id="NF001299">
    <property type="entry name" value="PRK00241.1"/>
    <property type="match status" value="1"/>
</dbReference>
<dbReference type="PROSITE" id="PS00893">
    <property type="entry name" value="NUDIX_BOX"/>
    <property type="match status" value="1"/>
</dbReference>
<evidence type="ECO:0000313" key="13">
    <source>
        <dbReference type="Proteomes" id="UP001520878"/>
    </source>
</evidence>
<dbReference type="InterPro" id="IPR015376">
    <property type="entry name" value="Znr_NADH_PPase"/>
</dbReference>
<sequence>MYDVDKQQAGWWFIFCNDRLLSPGESPQWVEAHWHDLPFLHDYEDQVVRVGEHQSKPCYAVDVGAQAPEGLDWTANSLRSMILGHLGEDSLNLIARAWQLTVFLRTHRWCGQCGSQMHRVQWEIATHCHRCQHRCYPRVSPCIIVAIRKDNRILLAQGPSQRERKMWSTLAGFVESGESLEQAVHREVLEEVGVNIRNVRYYGSQPWPFPHNLMVGFLADYDSGEIRVDGEEILVADWFDINDLPFVPPPVSIAGQLIEATKGLVNNNT</sequence>
<keyword evidence="8" id="KW-0520">NAD</keyword>
<comment type="cofactor">
    <cofactor evidence="1">
        <name>Mg(2+)</name>
        <dbReference type="ChEBI" id="CHEBI:18420"/>
    </cofactor>
</comment>
<keyword evidence="7" id="KW-0460">Magnesium</keyword>
<evidence type="ECO:0000256" key="9">
    <source>
        <dbReference type="ARBA" id="ARBA00023679"/>
    </source>
</evidence>
<dbReference type="InterPro" id="IPR000086">
    <property type="entry name" value="NUDIX_hydrolase_dom"/>
</dbReference>
<comment type="cofactor">
    <cofactor evidence="2">
        <name>Zn(2+)</name>
        <dbReference type="ChEBI" id="CHEBI:29105"/>
    </cofactor>
</comment>
<dbReference type="InterPro" id="IPR020476">
    <property type="entry name" value="Nudix_hydrolase"/>
</dbReference>
<dbReference type="Pfam" id="PF09296">
    <property type="entry name" value="NUDIX-like"/>
    <property type="match status" value="1"/>
</dbReference>
<dbReference type="GO" id="GO:0016787">
    <property type="term" value="F:hydrolase activity"/>
    <property type="evidence" value="ECO:0007669"/>
    <property type="project" value="UniProtKB-KW"/>
</dbReference>
<evidence type="ECO:0000256" key="7">
    <source>
        <dbReference type="ARBA" id="ARBA00022842"/>
    </source>
</evidence>
<dbReference type="CDD" id="cd03429">
    <property type="entry name" value="NUDIX_NADH_pyrophosphatase_Nudt13"/>
    <property type="match status" value="1"/>
</dbReference>
<reference evidence="12 13" key="1">
    <citation type="submission" date="2021-10" db="EMBL/GenBank/DDBJ databases">
        <title>Draft genome of Aestuariibacter halophilus JC2043.</title>
        <authorList>
            <person name="Emsley S.A."/>
            <person name="Pfannmuller K.M."/>
            <person name="Ushijima B."/>
            <person name="Saw J.H."/>
            <person name="Videau P."/>
        </authorList>
    </citation>
    <scope>NUCLEOTIDE SEQUENCE [LARGE SCALE GENOMIC DNA]</scope>
    <source>
        <strain evidence="12 13">JC2043</strain>
    </source>
</reference>
<comment type="caution">
    <text evidence="12">The sequence shown here is derived from an EMBL/GenBank/DDBJ whole genome shotgun (WGS) entry which is preliminary data.</text>
</comment>
<gene>
    <name evidence="12" type="primary">nudC</name>
    <name evidence="12" type="ORF">LJ739_15730</name>
</gene>
<dbReference type="RefSeq" id="WP_229162038.1">
    <property type="nucleotide sequence ID" value="NZ_JAJEWP010000005.1"/>
</dbReference>
<evidence type="ECO:0000313" key="12">
    <source>
        <dbReference type="EMBL" id="MCC2617702.1"/>
    </source>
</evidence>
<dbReference type="PANTHER" id="PTHR42904">
    <property type="entry name" value="NUDIX HYDROLASE, NUDC SUBFAMILY"/>
    <property type="match status" value="1"/>
</dbReference>
<dbReference type="EMBL" id="JAJEWP010000005">
    <property type="protein sequence ID" value="MCC2617702.1"/>
    <property type="molecule type" value="Genomic_DNA"/>
</dbReference>
<comment type="catalytic activity">
    <reaction evidence="9">
        <text>a 5'-end NAD(+)-phospho-ribonucleoside in mRNA + H2O = a 5'-end phospho-adenosine-phospho-ribonucleoside in mRNA + beta-nicotinamide D-ribonucleotide + 2 H(+)</text>
        <dbReference type="Rhea" id="RHEA:60876"/>
        <dbReference type="Rhea" id="RHEA-COMP:15698"/>
        <dbReference type="Rhea" id="RHEA-COMP:15719"/>
        <dbReference type="ChEBI" id="CHEBI:14649"/>
        <dbReference type="ChEBI" id="CHEBI:15377"/>
        <dbReference type="ChEBI" id="CHEBI:15378"/>
        <dbReference type="ChEBI" id="CHEBI:144029"/>
        <dbReference type="ChEBI" id="CHEBI:144051"/>
    </reaction>
    <physiologicalReaction direction="left-to-right" evidence="9">
        <dbReference type="Rhea" id="RHEA:60877"/>
    </physiologicalReaction>
</comment>
<comment type="similarity">
    <text evidence="3">Belongs to the Nudix hydrolase family. NudC subfamily.</text>
</comment>
<dbReference type="EC" id="3.6.1.22" evidence="4"/>
<evidence type="ECO:0000256" key="4">
    <source>
        <dbReference type="ARBA" id="ARBA00012381"/>
    </source>
</evidence>
<keyword evidence="6 10" id="KW-0378">Hydrolase</keyword>
<accession>A0ABS8GAT6</accession>
<evidence type="ECO:0000256" key="6">
    <source>
        <dbReference type="ARBA" id="ARBA00022801"/>
    </source>
</evidence>
<dbReference type="SUPFAM" id="SSF55811">
    <property type="entry name" value="Nudix"/>
    <property type="match status" value="2"/>
</dbReference>
<keyword evidence="5" id="KW-0479">Metal-binding</keyword>
<dbReference type="InterPro" id="IPR050241">
    <property type="entry name" value="NAD-cap_RNA_hydrolase_NudC"/>
</dbReference>
<name>A0ABS8GAT6_9ALTE</name>
<dbReference type="PANTHER" id="PTHR42904:SF6">
    <property type="entry name" value="NAD-CAPPED RNA HYDROLASE NUDT12"/>
    <property type="match status" value="1"/>
</dbReference>
<evidence type="ECO:0000256" key="10">
    <source>
        <dbReference type="RuleBase" id="RU003476"/>
    </source>
</evidence>
<dbReference type="Pfam" id="PF00293">
    <property type="entry name" value="NUDIX"/>
    <property type="match status" value="1"/>
</dbReference>
<dbReference type="Proteomes" id="UP001520878">
    <property type="component" value="Unassembled WGS sequence"/>
</dbReference>
<dbReference type="PRINTS" id="PR00502">
    <property type="entry name" value="NUDIXFAMILY"/>
</dbReference>
<organism evidence="12 13">
    <name type="scientific">Fluctibacter halophilus</name>
    <dbReference type="NCBI Taxonomy" id="226011"/>
    <lineage>
        <taxon>Bacteria</taxon>
        <taxon>Pseudomonadati</taxon>
        <taxon>Pseudomonadota</taxon>
        <taxon>Gammaproteobacteria</taxon>
        <taxon>Alteromonadales</taxon>
        <taxon>Alteromonadaceae</taxon>
        <taxon>Fluctibacter</taxon>
    </lineage>
</organism>
<evidence type="ECO:0000256" key="1">
    <source>
        <dbReference type="ARBA" id="ARBA00001946"/>
    </source>
</evidence>
<keyword evidence="13" id="KW-1185">Reference proteome</keyword>
<dbReference type="Gene3D" id="3.90.79.10">
    <property type="entry name" value="Nucleoside Triphosphate Pyrophosphohydrolase"/>
    <property type="match status" value="1"/>
</dbReference>
<evidence type="ECO:0000256" key="2">
    <source>
        <dbReference type="ARBA" id="ARBA00001947"/>
    </source>
</evidence>
<proteinExistence type="inferred from homology"/>
<dbReference type="InterPro" id="IPR020084">
    <property type="entry name" value="NUDIX_hydrolase_CS"/>
</dbReference>
<evidence type="ECO:0000256" key="5">
    <source>
        <dbReference type="ARBA" id="ARBA00022723"/>
    </source>
</evidence>
<dbReference type="InterPro" id="IPR015797">
    <property type="entry name" value="NUDIX_hydrolase-like_dom_sf"/>
</dbReference>
<dbReference type="InterPro" id="IPR049734">
    <property type="entry name" value="NudC-like_C"/>
</dbReference>
<dbReference type="Pfam" id="PF09297">
    <property type="entry name" value="Zn_ribbon_NUD"/>
    <property type="match status" value="1"/>
</dbReference>
<dbReference type="PROSITE" id="PS51462">
    <property type="entry name" value="NUDIX"/>
    <property type="match status" value="1"/>
</dbReference>
<feature type="domain" description="Nudix hydrolase" evidence="11">
    <location>
        <begin position="137"/>
        <end position="261"/>
    </location>
</feature>
<evidence type="ECO:0000256" key="3">
    <source>
        <dbReference type="ARBA" id="ARBA00009595"/>
    </source>
</evidence>
<dbReference type="Gene3D" id="3.90.79.20">
    <property type="match status" value="1"/>
</dbReference>
<protein>
    <recommendedName>
        <fullName evidence="4">NAD(+) diphosphatase</fullName>
        <ecNumber evidence="4">3.6.1.22</ecNumber>
    </recommendedName>
</protein>